<evidence type="ECO:0000313" key="2">
    <source>
        <dbReference type="Proteomes" id="UP001216139"/>
    </source>
</evidence>
<dbReference type="RefSeq" id="WP_273628553.1">
    <property type="nucleotide sequence ID" value="NZ_CP117167.1"/>
</dbReference>
<protein>
    <recommendedName>
        <fullName evidence="3">PKD domain-containing protein</fullName>
    </recommendedName>
</protein>
<keyword evidence="2" id="KW-1185">Reference proteome</keyword>
<organism evidence="1 2">
    <name type="scientific">Mucilaginibacter jinjuensis</name>
    <dbReference type="NCBI Taxonomy" id="1176721"/>
    <lineage>
        <taxon>Bacteria</taxon>
        <taxon>Pseudomonadati</taxon>
        <taxon>Bacteroidota</taxon>
        <taxon>Sphingobacteriia</taxon>
        <taxon>Sphingobacteriales</taxon>
        <taxon>Sphingobacteriaceae</taxon>
        <taxon>Mucilaginibacter</taxon>
    </lineage>
</organism>
<dbReference type="InterPro" id="IPR013783">
    <property type="entry name" value="Ig-like_fold"/>
</dbReference>
<dbReference type="Proteomes" id="UP001216139">
    <property type="component" value="Chromosome"/>
</dbReference>
<dbReference type="InterPro" id="IPR035986">
    <property type="entry name" value="PKD_dom_sf"/>
</dbReference>
<accession>A0ABY7T3J9</accession>
<dbReference type="EMBL" id="CP117167">
    <property type="protein sequence ID" value="WCT10373.1"/>
    <property type="molecule type" value="Genomic_DNA"/>
</dbReference>
<sequence>MLPSNDNYPVFQPDQMLTSDNLNDLFGYLEEQGRLTRTNLIGMGIVCGLEVTTSADGKSITISKGCGITSEGYLVSVPEVTYTYYKLYDATQQLQYDRFINGEGKQPYTLYALKQDAAEEDTIALSSLNLNAKVVLIFVEILEVGAKNCNPDSCDDKGVNATVNFVPMLIDQANADLLGDVAPVDLSAPKTSKKPTLVSANNNYVSLAEIRMKRVDIPASTLSTASAIFLAYLNVLSTAFLSSLETTLNNLYTTFSPLVIDIYPDNPFAGLADSFAFLHTNDLTSDQLTSIQYFYDLFSDVLLAYDEFRKTGIHVISDCCSTDDLFPRHLLLSLAITSASPDKLTYRNYFVSSPILQGCCSSTLTELRSLFTRIVLLLEKFTITPQTQVTIPPRRFFDTKILLRSKGPVIRITPSKFGEVPLSKKAIPYYYNVTDGPEQLYTYWNYGKTLYNKQSQNLSYHAIEYNAADDFVRAPLSYDLEEYNFLRIEGHIGMPYTTALQSIQDLKNQNRLPFQILALSGDINQLKQQINNLTTTNSAAGLADSLNIDPDDVTCQFQDMEALYDALSAELITKLCMEMEYLYNQDGNSKLPAPASTVPQVPLLKDNDAAFRFVPDSFGHLFENYYATIKNQAYISADVFLGTFNYFNIADIGDQRFVRAPQNNNTTGFALLYHMEKLYEALTPDLTDFDINVFDTRYDDFMKVANEVKSIVQGDLDNTMASTTNAAGVVTPGAADADTMQQEDLVDHIDDLTYMCKKPQFDALYKDYISRWLNVLMLQRFGYFITKHPGISHKAGVTVGGTFIIVYHEQTTADTTATNPTTGATLTTGFSLSDIDKLTQTGRVGSGIVAGLKDKGGIVMTDTNLNLGAIATKKGAVTAKEETPAPKLTPKMKMRAADTTSDIEGTVEASAPVATDPAKLGIQEATINLQRTGLSSIFTGTFKNTIEGLLTPIVLPPIATQNLDDIITDIADGTVIADFYLPYLCYSDCPPVNFIINTPAPPPVVVPDPTITIEPVAYCINDTTGYKFTVTPTGGQVTGEGVTNNLFIPSAVKIDDGAAKKDITITYTANNKTATTVVTIYAMPIASFTFTPNPSTPLVIQFNNTSAFSDGFSWNINGTAYPDENPSVTFSGDGNYTATLTVTNGPCTSAPVSQSVVIQTTPPVDPTKIKCLSLADLVKTYQTFDADERTIPLKNAKTYPSYAGISDLFAQIDKNQIAGKSASVQQKFFTGFTFNNLGLADLLPQWIRALDGLIQSSNISVQAITLFRYLTDITLYISCIQPEDLGKEKIDMQAALDTIGRQLSAYVKMYGGSDDDDHANVLNNVQVDLKQEVERISQPDTPVYFNAINNLLGSWGGK</sequence>
<evidence type="ECO:0000313" key="1">
    <source>
        <dbReference type="EMBL" id="WCT10373.1"/>
    </source>
</evidence>
<proteinExistence type="predicted"/>
<dbReference type="SUPFAM" id="SSF49299">
    <property type="entry name" value="PKD domain"/>
    <property type="match status" value="1"/>
</dbReference>
<dbReference type="CDD" id="cd00146">
    <property type="entry name" value="PKD"/>
    <property type="match status" value="1"/>
</dbReference>
<dbReference type="Gene3D" id="2.60.40.10">
    <property type="entry name" value="Immunoglobulins"/>
    <property type="match status" value="1"/>
</dbReference>
<reference evidence="1 2" key="1">
    <citation type="submission" date="2023-02" db="EMBL/GenBank/DDBJ databases">
        <title>Genome sequence of Mucilaginibacter jinjuensis strain KACC 16571.</title>
        <authorList>
            <person name="Kim S."/>
            <person name="Heo J."/>
            <person name="Kwon S.-W."/>
        </authorList>
    </citation>
    <scope>NUCLEOTIDE SEQUENCE [LARGE SCALE GENOMIC DNA]</scope>
    <source>
        <strain evidence="1 2">KACC 16571</strain>
    </source>
</reference>
<gene>
    <name evidence="1" type="ORF">PQO05_16685</name>
</gene>
<evidence type="ECO:0008006" key="3">
    <source>
        <dbReference type="Google" id="ProtNLM"/>
    </source>
</evidence>
<name>A0ABY7T3J9_9SPHI</name>